<sequence>MSFYVTLPSDASTDSQAYIPPNVFGEFPMALMSETDPGRGNPPPTKGKRTNHWYVPYSYDNLRTNDQAWTDAEGHEGIPQFKWMKRGDQFDLLISNYREESGSAISDFAHHNYIDINIEMAQVFGL</sequence>
<accession>A0A9W9YS15</accession>
<comment type="caution">
    <text evidence="2">The sequence shown here is derived from an EMBL/GenBank/DDBJ whole genome shotgun (WGS) entry which is preliminary data.</text>
</comment>
<evidence type="ECO:0000313" key="2">
    <source>
        <dbReference type="EMBL" id="KAJ7365151.1"/>
    </source>
</evidence>
<dbReference type="AlphaFoldDB" id="A0A9W9YS15"/>
<evidence type="ECO:0000256" key="1">
    <source>
        <dbReference type="SAM" id="MobiDB-lite"/>
    </source>
</evidence>
<organism evidence="2 3">
    <name type="scientific">Desmophyllum pertusum</name>
    <dbReference type="NCBI Taxonomy" id="174260"/>
    <lineage>
        <taxon>Eukaryota</taxon>
        <taxon>Metazoa</taxon>
        <taxon>Cnidaria</taxon>
        <taxon>Anthozoa</taxon>
        <taxon>Hexacorallia</taxon>
        <taxon>Scleractinia</taxon>
        <taxon>Caryophylliina</taxon>
        <taxon>Caryophylliidae</taxon>
        <taxon>Desmophyllum</taxon>
    </lineage>
</organism>
<dbReference type="Proteomes" id="UP001163046">
    <property type="component" value="Unassembled WGS sequence"/>
</dbReference>
<dbReference type="EMBL" id="MU827304">
    <property type="protein sequence ID" value="KAJ7365151.1"/>
    <property type="molecule type" value="Genomic_DNA"/>
</dbReference>
<name>A0A9W9YS15_9CNID</name>
<evidence type="ECO:0000313" key="3">
    <source>
        <dbReference type="Proteomes" id="UP001163046"/>
    </source>
</evidence>
<protein>
    <submittedName>
        <fullName evidence="2">Uncharacterized protein</fullName>
    </submittedName>
</protein>
<proteinExistence type="predicted"/>
<dbReference type="OrthoDB" id="10275749at2759"/>
<feature type="region of interest" description="Disordered" evidence="1">
    <location>
        <begin position="30"/>
        <end position="52"/>
    </location>
</feature>
<reference evidence="2" key="1">
    <citation type="submission" date="2023-01" db="EMBL/GenBank/DDBJ databases">
        <title>Genome assembly of the deep-sea coral Lophelia pertusa.</title>
        <authorList>
            <person name="Herrera S."/>
            <person name="Cordes E."/>
        </authorList>
    </citation>
    <scope>NUCLEOTIDE SEQUENCE</scope>
    <source>
        <strain evidence="2">USNM1676648</strain>
        <tissue evidence="2">Polyp</tissue>
    </source>
</reference>
<keyword evidence="3" id="KW-1185">Reference proteome</keyword>
<gene>
    <name evidence="2" type="ORF">OS493_007800</name>
</gene>